<gene>
    <name evidence="2" type="ORF">LMG7053_04905</name>
</gene>
<evidence type="ECO:0000313" key="3">
    <source>
        <dbReference type="Proteomes" id="UP000494161"/>
    </source>
</evidence>
<keyword evidence="3" id="KW-1185">Reference proteome</keyword>
<dbReference type="EMBL" id="CADILJ010000068">
    <property type="protein sequence ID" value="CAB3956103.1"/>
    <property type="molecule type" value="Genomic_DNA"/>
</dbReference>
<dbReference type="InterPro" id="IPR052380">
    <property type="entry name" value="Viral_DNA_packaging_terminase"/>
</dbReference>
<dbReference type="NCBIfam" id="TIGR01547">
    <property type="entry name" value="phage_term_2"/>
    <property type="match status" value="1"/>
</dbReference>
<dbReference type="InterPro" id="IPR035412">
    <property type="entry name" value="Terminase_L_N"/>
</dbReference>
<protein>
    <recommendedName>
        <fullName evidence="1">Phage terminase large subunit N-terminal domain-containing protein</fullName>
    </recommendedName>
</protein>
<dbReference type="Gene3D" id="3.40.50.300">
    <property type="entry name" value="P-loop containing nucleotide triphosphate hydrolases"/>
    <property type="match status" value="1"/>
</dbReference>
<proteinExistence type="predicted"/>
<evidence type="ECO:0000259" key="1">
    <source>
        <dbReference type="Pfam" id="PF04466"/>
    </source>
</evidence>
<dbReference type="InterPro" id="IPR027417">
    <property type="entry name" value="P-loop_NTPase"/>
</dbReference>
<dbReference type="InterPro" id="IPR006437">
    <property type="entry name" value="Phage_terminase_lsu"/>
</dbReference>
<organism evidence="2 3">
    <name type="scientific">Achromobacter ruhlandii</name>
    <dbReference type="NCBI Taxonomy" id="72557"/>
    <lineage>
        <taxon>Bacteria</taxon>
        <taxon>Pseudomonadati</taxon>
        <taxon>Pseudomonadota</taxon>
        <taxon>Betaproteobacteria</taxon>
        <taxon>Burkholderiales</taxon>
        <taxon>Alcaligenaceae</taxon>
        <taxon>Achromobacter</taxon>
    </lineage>
</organism>
<feature type="domain" description="Phage terminase large subunit N-terminal" evidence="1">
    <location>
        <begin position="33"/>
        <end position="221"/>
    </location>
</feature>
<evidence type="ECO:0000313" key="2">
    <source>
        <dbReference type="EMBL" id="CAB3956103.1"/>
    </source>
</evidence>
<comment type="caution">
    <text evidence="2">The sequence shown here is derived from an EMBL/GenBank/DDBJ whole genome shotgun (WGS) entry which is preliminary data.</text>
</comment>
<accession>A0ABM8M0U0</accession>
<reference evidence="2 3" key="1">
    <citation type="submission" date="2020-04" db="EMBL/GenBank/DDBJ databases">
        <authorList>
            <person name="De Canck E."/>
        </authorList>
    </citation>
    <scope>NUCLEOTIDE SEQUENCE [LARGE SCALE GENOMIC DNA]</scope>
    <source>
        <strain evidence="2 3">LMG 7053</strain>
    </source>
</reference>
<sequence>MCRRVSTISMELLPSRPTLNPALRDFWLKPARNRVLYGGRASSKSWDAAGFATFLANTYRLRFLCVRQFQNKIEESVYTLLKTQIDRFGLNPQFRVLDNKIVSRKTKSEFLFYGLWRSIDEIKSLEGIDVLWIEEAHNLTEEQWKILEATIRKQGSQIWVIFNPKLSTDFAYKRFVTNPPPNTVVRKINYDENPFLSATMREVIEAAKAEDYDEYLHVYEGVPKDDDDDAIIKRSWLMAALDAHKALGLEITGRRRLGFDIADSGIDKCALLYAHGPLASWADLWKAGEDELLKSCTRAHGAARELQASITYDSIGVGAAAGAKFNEINAASPTAPRVSHAKFNAGGAVYRPDALYMPGTKNKDMFANIKAQAWWGVADRLRATFNAVRNGAKVKPEDMLILDSAMPHLSHLMDELCTPKRDYDKAGRVMVESKKDLAKREVPSPNLADALVMAYAPGATPMNINPDALRRA</sequence>
<dbReference type="PANTHER" id="PTHR39184:SF1">
    <property type="entry name" value="PBSX PHAGE TERMINASE LARGE SUBUNIT"/>
    <property type="match status" value="1"/>
</dbReference>
<dbReference type="PANTHER" id="PTHR39184">
    <property type="match status" value="1"/>
</dbReference>
<dbReference type="Proteomes" id="UP000494161">
    <property type="component" value="Unassembled WGS sequence"/>
</dbReference>
<dbReference type="Pfam" id="PF04466">
    <property type="entry name" value="Terminase_3"/>
    <property type="match status" value="1"/>
</dbReference>
<name>A0ABM8M0U0_9BURK</name>
<dbReference type="Gene3D" id="3.30.420.240">
    <property type="match status" value="1"/>
</dbReference>